<dbReference type="PROSITE" id="PS50005">
    <property type="entry name" value="TPR"/>
    <property type="match status" value="3"/>
</dbReference>
<dbReference type="Proteomes" id="UP001470230">
    <property type="component" value="Unassembled WGS sequence"/>
</dbReference>
<dbReference type="EMBL" id="JAPFFF010000001">
    <property type="protein sequence ID" value="KAK8899863.1"/>
    <property type="molecule type" value="Genomic_DNA"/>
</dbReference>
<keyword evidence="1" id="KW-0802">TPR repeat</keyword>
<sequence length="482" mass="54897">MNSSNVDTEENDEELSGNFEKEITNIRRLIKHERFIQAAQQASRLLFLDPTQIKAYYYRAIAYANMCDIHSALLDMQRVIELEPLNAKAAAWCASLNFSEGLLLMEKKQYAGALKHFTRASQYDRHNINSRLFASLSQIALGQYPDAVGCLLEAKKTMHHPYIDALLSNLSLHFDKLAEAYKQANDALSVDPTNPIAMKVLDKIKEFVDKKMESIDEMLMNDRREAALLEINSLLEIRPDLVPIRVHKAMIMRSAGNLAEAERELIDILDHTPNVEAQRQLALTYNDMGIGTFMNGHPQEAIAWFDAAMRESPDDPNFFINKGDCYRALNDYETALANYHRAQECGLAGESVQQRIAITHYSIARVALKRANNKAALFELDKAIEASQDFPDFYIVRAKVRVTLNQFEESLDDLFMALKIDPDNAEAKKLLNMQQASPPKPKKPKPKIKKISSREPQPYSIDDLRSNPFQFINGTKRLPYKR</sequence>
<reference evidence="3 4" key="1">
    <citation type="submission" date="2024-04" db="EMBL/GenBank/DDBJ databases">
        <title>Tritrichomonas musculus Genome.</title>
        <authorList>
            <person name="Alves-Ferreira E."/>
            <person name="Grigg M."/>
            <person name="Lorenzi H."/>
            <person name="Galac M."/>
        </authorList>
    </citation>
    <scope>NUCLEOTIDE SEQUENCE [LARGE SCALE GENOMIC DNA]</scope>
    <source>
        <strain evidence="3 4">EAF2021</strain>
    </source>
</reference>
<accession>A0ABR2L946</accession>
<dbReference type="InterPro" id="IPR011990">
    <property type="entry name" value="TPR-like_helical_dom_sf"/>
</dbReference>
<dbReference type="InterPro" id="IPR019734">
    <property type="entry name" value="TPR_rpt"/>
</dbReference>
<feature type="repeat" description="TPR" evidence="1">
    <location>
        <begin position="282"/>
        <end position="315"/>
    </location>
</feature>
<evidence type="ECO:0000256" key="1">
    <source>
        <dbReference type="PROSITE-ProRule" id="PRU00339"/>
    </source>
</evidence>
<organism evidence="3 4">
    <name type="scientific">Tritrichomonas musculus</name>
    <dbReference type="NCBI Taxonomy" id="1915356"/>
    <lineage>
        <taxon>Eukaryota</taxon>
        <taxon>Metamonada</taxon>
        <taxon>Parabasalia</taxon>
        <taxon>Tritrichomonadida</taxon>
        <taxon>Tritrichomonadidae</taxon>
        <taxon>Tritrichomonas</taxon>
    </lineage>
</organism>
<evidence type="ECO:0008006" key="5">
    <source>
        <dbReference type="Google" id="ProtNLM"/>
    </source>
</evidence>
<keyword evidence="4" id="KW-1185">Reference proteome</keyword>
<feature type="compositionally biased region" description="Basic residues" evidence="2">
    <location>
        <begin position="440"/>
        <end position="451"/>
    </location>
</feature>
<feature type="repeat" description="TPR" evidence="1">
    <location>
        <begin position="391"/>
        <end position="424"/>
    </location>
</feature>
<dbReference type="SUPFAM" id="SSF48452">
    <property type="entry name" value="TPR-like"/>
    <property type="match status" value="1"/>
</dbReference>
<name>A0ABR2L946_9EUKA</name>
<dbReference type="PANTHER" id="PTHR45153">
    <property type="entry name" value="TETRATRICOPEPTIDE REPEAT PROTEIN 16"/>
    <property type="match status" value="1"/>
</dbReference>
<dbReference type="PANTHER" id="PTHR45153:SF1">
    <property type="entry name" value="TETRATRICOPEPTIDE REPEAT PROTEIN 16"/>
    <property type="match status" value="1"/>
</dbReference>
<evidence type="ECO:0000256" key="2">
    <source>
        <dbReference type="SAM" id="MobiDB-lite"/>
    </source>
</evidence>
<evidence type="ECO:0000313" key="3">
    <source>
        <dbReference type="EMBL" id="KAK8899863.1"/>
    </source>
</evidence>
<feature type="repeat" description="TPR" evidence="1">
    <location>
        <begin position="53"/>
        <end position="86"/>
    </location>
</feature>
<proteinExistence type="predicted"/>
<comment type="caution">
    <text evidence="3">The sequence shown here is derived from an EMBL/GenBank/DDBJ whole genome shotgun (WGS) entry which is preliminary data.</text>
</comment>
<dbReference type="SMART" id="SM00028">
    <property type="entry name" value="TPR"/>
    <property type="match status" value="6"/>
</dbReference>
<gene>
    <name evidence="3" type="ORF">M9Y10_002186</name>
</gene>
<dbReference type="Pfam" id="PF14559">
    <property type="entry name" value="TPR_19"/>
    <property type="match status" value="1"/>
</dbReference>
<dbReference type="Pfam" id="PF13432">
    <property type="entry name" value="TPR_16"/>
    <property type="match status" value="1"/>
</dbReference>
<protein>
    <recommendedName>
        <fullName evidence="5">TPR Domain containing protein</fullName>
    </recommendedName>
</protein>
<dbReference type="Gene3D" id="1.25.40.10">
    <property type="entry name" value="Tetratricopeptide repeat domain"/>
    <property type="match status" value="4"/>
</dbReference>
<evidence type="ECO:0000313" key="4">
    <source>
        <dbReference type="Proteomes" id="UP001470230"/>
    </source>
</evidence>
<feature type="region of interest" description="Disordered" evidence="2">
    <location>
        <begin position="433"/>
        <end position="482"/>
    </location>
</feature>